<evidence type="ECO:0000313" key="3">
    <source>
        <dbReference type="Proteomes" id="UP000195602"/>
    </source>
</evidence>
<dbReference type="AlphaFoldDB" id="A0AA91Q3I7"/>
<sequence length="83" mass="9448">MCQSVNVRTCRTGMEKQSRTKLNGRPAKGPEFAKKTNAGPKYRRGTSTKRQLISSEQKKCGIKQEMGMQFRQACREKPEAQKI</sequence>
<dbReference type="KEGG" id="clus:A9F13_02g02717"/>
<organism evidence="2 3">
    <name type="scientific">Clavispora lusitaniae</name>
    <name type="common">Candida lusitaniae</name>
    <dbReference type="NCBI Taxonomy" id="36911"/>
    <lineage>
        <taxon>Eukaryota</taxon>
        <taxon>Fungi</taxon>
        <taxon>Dikarya</taxon>
        <taxon>Ascomycota</taxon>
        <taxon>Saccharomycotina</taxon>
        <taxon>Pichiomycetes</taxon>
        <taxon>Metschnikowiaceae</taxon>
        <taxon>Clavispora</taxon>
    </lineage>
</organism>
<proteinExistence type="predicted"/>
<gene>
    <name evidence="2" type="ORF">A9F13_02g02717</name>
</gene>
<dbReference type="EMBL" id="LYUB02000002">
    <property type="protein sequence ID" value="OVF10454.1"/>
    <property type="molecule type" value="Genomic_DNA"/>
</dbReference>
<dbReference type="Proteomes" id="UP000195602">
    <property type="component" value="Unassembled WGS sequence"/>
</dbReference>
<accession>A0AA91Q3I7</accession>
<protein>
    <submittedName>
        <fullName evidence="2">Uncharacterized protein</fullName>
    </submittedName>
</protein>
<feature type="region of interest" description="Disordered" evidence="1">
    <location>
        <begin position="13"/>
        <end position="55"/>
    </location>
</feature>
<name>A0AA91Q3I7_CLALS</name>
<comment type="caution">
    <text evidence="2">The sequence shown here is derived from an EMBL/GenBank/DDBJ whole genome shotgun (WGS) entry which is preliminary data.</text>
</comment>
<reference evidence="2 3" key="1">
    <citation type="submission" date="2017-04" db="EMBL/GenBank/DDBJ databases">
        <title>Draft genome of the yeast Clavispora lusitaniae type strain CBS 6936.</title>
        <authorList>
            <person name="Durrens P."/>
            <person name="Klopp C."/>
            <person name="Biteau N."/>
            <person name="Fitton-Ouhabi V."/>
            <person name="Dementhon K."/>
            <person name="Accoceberry I."/>
            <person name="Sherman D.J."/>
            <person name="Noel T."/>
        </authorList>
    </citation>
    <scope>NUCLEOTIDE SEQUENCE [LARGE SCALE GENOMIC DNA]</scope>
    <source>
        <strain evidence="2 3">CBS 6936</strain>
    </source>
</reference>
<evidence type="ECO:0000256" key="1">
    <source>
        <dbReference type="SAM" id="MobiDB-lite"/>
    </source>
</evidence>
<evidence type="ECO:0000313" key="2">
    <source>
        <dbReference type="EMBL" id="OVF10454.1"/>
    </source>
</evidence>